<proteinExistence type="predicted"/>
<dbReference type="InterPro" id="IPR054363">
    <property type="entry name" value="GH95_cat"/>
</dbReference>
<reference evidence="4 5" key="1">
    <citation type="submission" date="2023-02" db="EMBL/GenBank/DDBJ databases">
        <title>Genome sequence of Mucilaginibacter jinjuensis strain KACC 16571.</title>
        <authorList>
            <person name="Kim S."/>
            <person name="Heo J."/>
            <person name="Kwon S.-W."/>
        </authorList>
    </citation>
    <scope>NUCLEOTIDE SEQUENCE [LARGE SCALE GENOMIC DNA]</scope>
    <source>
        <strain evidence="4 5">KACC 16571</strain>
    </source>
</reference>
<feature type="domain" description="Glycosyl hydrolase family 95 catalytic" evidence="3">
    <location>
        <begin position="350"/>
        <end position="603"/>
    </location>
</feature>
<evidence type="ECO:0000313" key="4">
    <source>
        <dbReference type="EMBL" id="WCT10651.1"/>
    </source>
</evidence>
<dbReference type="PANTHER" id="PTHR31084">
    <property type="entry name" value="ALPHA-L-FUCOSIDASE 2"/>
    <property type="match status" value="1"/>
</dbReference>
<dbReference type="InterPro" id="IPR012341">
    <property type="entry name" value="6hp_glycosidase-like_sf"/>
</dbReference>
<gene>
    <name evidence="4" type="ORF">PQO05_18090</name>
</gene>
<dbReference type="Proteomes" id="UP001216139">
    <property type="component" value="Chromosome"/>
</dbReference>
<name>A0ABY7T2P3_9SPHI</name>
<dbReference type="InterPro" id="IPR008928">
    <property type="entry name" value="6-hairpin_glycosidase_sf"/>
</dbReference>
<dbReference type="SUPFAM" id="SSF48208">
    <property type="entry name" value="Six-hairpin glycosidases"/>
    <property type="match status" value="1"/>
</dbReference>
<feature type="signal peptide" evidence="1">
    <location>
        <begin position="1"/>
        <end position="24"/>
    </location>
</feature>
<feature type="chain" id="PRO_5046644272" evidence="1">
    <location>
        <begin position="25"/>
        <end position="724"/>
    </location>
</feature>
<feature type="domain" description="DUF5703" evidence="2">
    <location>
        <begin position="205"/>
        <end position="291"/>
    </location>
</feature>
<dbReference type="InterPro" id="IPR043757">
    <property type="entry name" value="DUF5703_N"/>
</dbReference>
<organism evidence="4 5">
    <name type="scientific">Mucilaginibacter jinjuensis</name>
    <dbReference type="NCBI Taxonomy" id="1176721"/>
    <lineage>
        <taxon>Bacteria</taxon>
        <taxon>Pseudomonadati</taxon>
        <taxon>Bacteroidota</taxon>
        <taxon>Sphingobacteriia</taxon>
        <taxon>Sphingobacteriales</taxon>
        <taxon>Sphingobacteriaceae</taxon>
        <taxon>Mucilaginibacter</taxon>
    </lineage>
</organism>
<feature type="domain" description="DUF5703" evidence="2">
    <location>
        <begin position="42"/>
        <end position="179"/>
    </location>
</feature>
<evidence type="ECO:0000256" key="1">
    <source>
        <dbReference type="SAM" id="SignalP"/>
    </source>
</evidence>
<dbReference type="Gene3D" id="1.50.10.10">
    <property type="match status" value="1"/>
</dbReference>
<sequence>MIKKIRFNLLPAALLIFAVFHTRAQVNNTNLNTLLAANNVSWNVPGPSSQQSMPLGNGDTGLNAWVEPNGDLCFYISKTDAWGAAASTEKNNWIKEGGVLMKLGKVRVSLSPNPMQVSGAPFLQTLKLHDGEIVIDEGDGSNKVQIRLWVDANNPVIRVETKSNKPVTAKVTLNDWRLNGGGDSILTGKSPQIVWYHRNAGNNVNPHLANITFGAVIKGKGFYVSNDTTLQSKPSVSQVVSIYPLTSQSGSAGQWQQQLEQKVTGIDKINLEQSRVAHQQWWDAFWHRSWVYIIGDDQAKTTTQGYVLQRFLTACAGRGKYPIKFNGSIFVVDNPVLKDGGKTVYANADYRSWGGQYWFQNTRPMYWPRLMAGDFDEMLPLFNMYAKILPDNKKQVQAYYHHDGAYFAETAPFWGGLLYMGPEVKENWTGHYFTPILELSMMMLDYYEYTGDKTFAKSTLLPVATAGLTFFDKHFGRDDQGKLLLDPDNSIEMFWKVHNPAPDIAGLHAVTARMLALPDDVTSPELRAQWSKLLNILPELPKGEKNGQVLLPYTGEQTAQPRNLENPELYAVYPFRLYGLGKPDLQTALNTFNARKFKDKGCWVQDPIQAAMLGLSDVAKTYVSFNFARQDPHLKFPAFWDEGHDYMPDEDNGGNGENGLQNMLMQTDGKKILLLPAWPKEWNAEFKLNAPYQTTVQGRVQNGKLVDLVVTPASRKKDVVDMSL</sequence>
<keyword evidence="1" id="KW-0732">Signal</keyword>
<accession>A0ABY7T2P3</accession>
<protein>
    <submittedName>
        <fullName evidence="4">DUF5703 domain-containing protein</fullName>
    </submittedName>
</protein>
<dbReference type="EMBL" id="CP117167">
    <property type="protein sequence ID" value="WCT10651.1"/>
    <property type="molecule type" value="Genomic_DNA"/>
</dbReference>
<dbReference type="Pfam" id="PF22124">
    <property type="entry name" value="Glyco_hydro_95_cat"/>
    <property type="match status" value="1"/>
</dbReference>
<dbReference type="Pfam" id="PF18961">
    <property type="entry name" value="DUF5703_N"/>
    <property type="match status" value="2"/>
</dbReference>
<dbReference type="PANTHER" id="PTHR31084:SF0">
    <property type="entry name" value="ALPHA-L-FUCOSIDASE 2"/>
    <property type="match status" value="1"/>
</dbReference>
<evidence type="ECO:0000259" key="3">
    <source>
        <dbReference type="Pfam" id="PF22124"/>
    </source>
</evidence>
<evidence type="ECO:0000259" key="2">
    <source>
        <dbReference type="Pfam" id="PF18961"/>
    </source>
</evidence>
<keyword evidence="5" id="KW-1185">Reference proteome</keyword>
<dbReference type="RefSeq" id="WP_273628842.1">
    <property type="nucleotide sequence ID" value="NZ_CP117167.1"/>
</dbReference>
<evidence type="ECO:0000313" key="5">
    <source>
        <dbReference type="Proteomes" id="UP001216139"/>
    </source>
</evidence>